<name>A0A8J3Z6L6_9ACTN</name>
<feature type="domain" description="Transglycosylase SLT" evidence="2">
    <location>
        <begin position="66"/>
        <end position="175"/>
    </location>
</feature>
<dbReference type="InterPro" id="IPR050570">
    <property type="entry name" value="Cell_wall_metabolism_enzyme"/>
</dbReference>
<dbReference type="InterPro" id="IPR011055">
    <property type="entry name" value="Dup_hybrid_motif"/>
</dbReference>
<dbReference type="GO" id="GO:0004222">
    <property type="term" value="F:metalloendopeptidase activity"/>
    <property type="evidence" value="ECO:0007669"/>
    <property type="project" value="TreeGrafter"/>
</dbReference>
<gene>
    <name evidence="4" type="ORF">Vau01_036970</name>
</gene>
<dbReference type="Pfam" id="PF01551">
    <property type="entry name" value="Peptidase_M23"/>
    <property type="match status" value="1"/>
</dbReference>
<dbReference type="EMBL" id="BOPG01000023">
    <property type="protein sequence ID" value="GIJ56181.1"/>
    <property type="molecule type" value="Genomic_DNA"/>
</dbReference>
<dbReference type="InterPro" id="IPR016047">
    <property type="entry name" value="M23ase_b-sheet_dom"/>
</dbReference>
<sequence>MGSLAGPAIGALVVALAAGSVAVIGIGALATTVSSTAAGAGQLNVDAIPAHARHLAPWVIRAGSVCEAVDPPTVAAQIDLESGWNPAAVAHNPAGRGGDAVGIAQFQTGTWATWGGDYDQDGRNDPGDPEDAIVAMGRLMCDHVAWATRGVDTGLVTGDPLDLAWAAYFCGRNCVILAGGVPASGLAHDYPGQVRSRISRYTLVAAVGSWVFPLPAESYELVSRFRTAERPSHDGVDLAAQTGNPIYAVADGVVLAAGCTSAYCDRPGSPGLGGCGLRVNLNHGNGFATRYCHAVRLNVTAGALVKAGDVLGWVGSTGNSSGPHLHFEVHRNAPPLSSATAVDPLPYLGL</sequence>
<evidence type="ECO:0000259" key="3">
    <source>
        <dbReference type="Pfam" id="PF01551"/>
    </source>
</evidence>
<dbReference type="PANTHER" id="PTHR21666:SF289">
    <property type="entry name" value="L-ALA--D-GLU ENDOPEPTIDASE"/>
    <property type="match status" value="1"/>
</dbReference>
<evidence type="ECO:0000313" key="5">
    <source>
        <dbReference type="Proteomes" id="UP000612585"/>
    </source>
</evidence>
<reference evidence="4" key="1">
    <citation type="submission" date="2021-01" db="EMBL/GenBank/DDBJ databases">
        <title>Whole genome shotgun sequence of Virgisporangium aurantiacum NBRC 16421.</title>
        <authorList>
            <person name="Komaki H."/>
            <person name="Tamura T."/>
        </authorList>
    </citation>
    <scope>NUCLEOTIDE SEQUENCE</scope>
    <source>
        <strain evidence="4">NBRC 16421</strain>
    </source>
</reference>
<evidence type="ECO:0000313" key="4">
    <source>
        <dbReference type="EMBL" id="GIJ56181.1"/>
    </source>
</evidence>
<dbReference type="InterPro" id="IPR008258">
    <property type="entry name" value="Transglycosylase_SLT_dom_1"/>
</dbReference>
<dbReference type="Gene3D" id="2.70.70.10">
    <property type="entry name" value="Glucose Permease (Domain IIA)"/>
    <property type="match status" value="1"/>
</dbReference>
<dbReference type="AlphaFoldDB" id="A0A8J3Z6L6"/>
<dbReference type="Proteomes" id="UP000612585">
    <property type="component" value="Unassembled WGS sequence"/>
</dbReference>
<dbReference type="SUPFAM" id="SSF51261">
    <property type="entry name" value="Duplicated hybrid motif"/>
    <property type="match status" value="1"/>
</dbReference>
<dbReference type="RefSeq" id="WP_203994029.1">
    <property type="nucleotide sequence ID" value="NZ_BOPG01000023.1"/>
</dbReference>
<organism evidence="4 5">
    <name type="scientific">Virgisporangium aurantiacum</name>
    <dbReference type="NCBI Taxonomy" id="175570"/>
    <lineage>
        <taxon>Bacteria</taxon>
        <taxon>Bacillati</taxon>
        <taxon>Actinomycetota</taxon>
        <taxon>Actinomycetes</taxon>
        <taxon>Micromonosporales</taxon>
        <taxon>Micromonosporaceae</taxon>
        <taxon>Virgisporangium</taxon>
    </lineage>
</organism>
<dbReference type="CDD" id="cd13399">
    <property type="entry name" value="Slt35-like"/>
    <property type="match status" value="1"/>
</dbReference>
<proteinExistence type="predicted"/>
<protein>
    <submittedName>
        <fullName evidence="4">Uncharacterized protein</fullName>
    </submittedName>
</protein>
<keyword evidence="1" id="KW-0732">Signal</keyword>
<keyword evidence="5" id="KW-1185">Reference proteome</keyword>
<dbReference type="CDD" id="cd12797">
    <property type="entry name" value="M23_peptidase"/>
    <property type="match status" value="1"/>
</dbReference>
<evidence type="ECO:0000259" key="2">
    <source>
        <dbReference type="Pfam" id="PF01464"/>
    </source>
</evidence>
<feature type="domain" description="M23ase beta-sheet core" evidence="3">
    <location>
        <begin position="232"/>
        <end position="335"/>
    </location>
</feature>
<dbReference type="Gene3D" id="1.10.530.10">
    <property type="match status" value="1"/>
</dbReference>
<comment type="caution">
    <text evidence="4">The sequence shown here is derived from an EMBL/GenBank/DDBJ whole genome shotgun (WGS) entry which is preliminary data.</text>
</comment>
<evidence type="ECO:0000256" key="1">
    <source>
        <dbReference type="ARBA" id="ARBA00022729"/>
    </source>
</evidence>
<dbReference type="PANTHER" id="PTHR21666">
    <property type="entry name" value="PEPTIDASE-RELATED"/>
    <property type="match status" value="1"/>
</dbReference>
<dbReference type="Pfam" id="PF01464">
    <property type="entry name" value="SLT"/>
    <property type="match status" value="1"/>
</dbReference>
<dbReference type="InterPro" id="IPR023346">
    <property type="entry name" value="Lysozyme-like_dom_sf"/>
</dbReference>
<accession>A0A8J3Z6L6</accession>
<dbReference type="SUPFAM" id="SSF53955">
    <property type="entry name" value="Lysozyme-like"/>
    <property type="match status" value="1"/>
</dbReference>